<feature type="compositionally biased region" description="Low complexity" evidence="1">
    <location>
        <begin position="62"/>
        <end position="78"/>
    </location>
</feature>
<feature type="compositionally biased region" description="Gly residues" evidence="1">
    <location>
        <begin position="51"/>
        <end position="61"/>
    </location>
</feature>
<organism evidence="2 3">
    <name type="scientific">Oxobacter pfennigii</name>
    <dbReference type="NCBI Taxonomy" id="36849"/>
    <lineage>
        <taxon>Bacteria</taxon>
        <taxon>Bacillati</taxon>
        <taxon>Bacillota</taxon>
        <taxon>Clostridia</taxon>
        <taxon>Eubacteriales</taxon>
        <taxon>Clostridiaceae</taxon>
        <taxon>Oxobacter</taxon>
    </lineage>
</organism>
<dbReference type="EMBL" id="LKET01000016">
    <property type="protein sequence ID" value="KPU46045.1"/>
    <property type="molecule type" value="Genomic_DNA"/>
</dbReference>
<accession>A0A0P8WBP1</accession>
<keyword evidence="3" id="KW-1185">Reference proteome</keyword>
<comment type="caution">
    <text evidence="2">The sequence shown here is derived from an EMBL/GenBank/DDBJ whole genome shotgun (WGS) entry which is preliminary data.</text>
</comment>
<evidence type="ECO:0000313" key="2">
    <source>
        <dbReference type="EMBL" id="KPU46045.1"/>
    </source>
</evidence>
<proteinExistence type="predicted"/>
<dbReference type="AlphaFoldDB" id="A0A0P8WBP1"/>
<protein>
    <submittedName>
        <fullName evidence="2">Uncharacterized protein</fullName>
    </submittedName>
</protein>
<evidence type="ECO:0000256" key="1">
    <source>
        <dbReference type="SAM" id="MobiDB-lite"/>
    </source>
</evidence>
<name>A0A0P8WBP1_9CLOT</name>
<gene>
    <name evidence="2" type="ORF">OXPF_05260</name>
</gene>
<dbReference type="RefSeq" id="WP_054873650.1">
    <property type="nucleotide sequence ID" value="NZ_LKET01000016.1"/>
</dbReference>
<sequence>MTSRTSKDVHPENNMNNVNPGGDFNMNNLGQLLNGLDINQLMSQVSQMMGGQMGGFPGGQQGPAPGAPQGQPMGFQPPRAAPRDPRLQLLQAMKPFLSKRRSGLIDNIGQLYTIASLVRSFKK</sequence>
<dbReference type="Proteomes" id="UP000050326">
    <property type="component" value="Unassembled WGS sequence"/>
</dbReference>
<feature type="region of interest" description="Disordered" evidence="1">
    <location>
        <begin position="1"/>
        <end position="25"/>
    </location>
</feature>
<reference evidence="2 3" key="1">
    <citation type="submission" date="2015-09" db="EMBL/GenBank/DDBJ databases">
        <title>Genome sequence of Oxobacter pfennigii DSM 3222.</title>
        <authorList>
            <person name="Poehlein A."/>
            <person name="Bengelsdorf F.R."/>
            <person name="Schiel-Bengelsdorf B."/>
            <person name="Duerre P."/>
            <person name="Daniel R."/>
        </authorList>
    </citation>
    <scope>NUCLEOTIDE SEQUENCE [LARGE SCALE GENOMIC DNA]</scope>
    <source>
        <strain evidence="2 3">DSM 3222</strain>
    </source>
</reference>
<feature type="region of interest" description="Disordered" evidence="1">
    <location>
        <begin position="49"/>
        <end position="82"/>
    </location>
</feature>
<evidence type="ECO:0000313" key="3">
    <source>
        <dbReference type="Proteomes" id="UP000050326"/>
    </source>
</evidence>
<feature type="compositionally biased region" description="Basic and acidic residues" evidence="1">
    <location>
        <begin position="1"/>
        <end position="11"/>
    </location>
</feature>